<name>A0A5B7IUE7_PORTR</name>
<dbReference type="EMBL" id="VSRR010077261">
    <property type="protein sequence ID" value="MPC88270.1"/>
    <property type="molecule type" value="Genomic_DNA"/>
</dbReference>
<proteinExistence type="predicted"/>
<gene>
    <name evidence="1" type="ORF">E2C01_083170</name>
</gene>
<accession>A0A5B7IUE7</accession>
<protein>
    <recommendedName>
        <fullName evidence="3">Reverse transcriptase zinc-binding domain-containing protein</fullName>
    </recommendedName>
</protein>
<evidence type="ECO:0000313" key="2">
    <source>
        <dbReference type="Proteomes" id="UP000324222"/>
    </source>
</evidence>
<comment type="caution">
    <text evidence="1">The sequence shown here is derived from an EMBL/GenBank/DDBJ whole genome shotgun (WGS) entry which is preliminary data.</text>
</comment>
<evidence type="ECO:0000313" key="1">
    <source>
        <dbReference type="EMBL" id="MPC88270.1"/>
    </source>
</evidence>
<evidence type="ECO:0008006" key="3">
    <source>
        <dbReference type="Google" id="ProtNLM"/>
    </source>
</evidence>
<keyword evidence="2" id="KW-1185">Reference proteome</keyword>
<dbReference type="AlphaFoldDB" id="A0A5B7IUE7"/>
<sequence>MLRSSIEESVKDKRKSWSSPNWALDTAVTRLRIGHTRHNAYLHRLGMTDSSHCPWFLTQPDTPEHLLLQCPHHTHTHTHTRDAVKEGRSTIWKSVAVPHCLYAIEITNYNAEDIRKLETVQNSIGRWCLGALNSTATKGYTWGYGMELLQGKDTSVARRLELTF</sequence>
<dbReference type="OrthoDB" id="6371827at2759"/>
<dbReference type="Proteomes" id="UP000324222">
    <property type="component" value="Unassembled WGS sequence"/>
</dbReference>
<organism evidence="1 2">
    <name type="scientific">Portunus trituberculatus</name>
    <name type="common">Swimming crab</name>
    <name type="synonym">Neptunus trituberculatus</name>
    <dbReference type="NCBI Taxonomy" id="210409"/>
    <lineage>
        <taxon>Eukaryota</taxon>
        <taxon>Metazoa</taxon>
        <taxon>Ecdysozoa</taxon>
        <taxon>Arthropoda</taxon>
        <taxon>Crustacea</taxon>
        <taxon>Multicrustacea</taxon>
        <taxon>Malacostraca</taxon>
        <taxon>Eumalacostraca</taxon>
        <taxon>Eucarida</taxon>
        <taxon>Decapoda</taxon>
        <taxon>Pleocyemata</taxon>
        <taxon>Brachyura</taxon>
        <taxon>Eubrachyura</taxon>
        <taxon>Portunoidea</taxon>
        <taxon>Portunidae</taxon>
        <taxon>Portuninae</taxon>
        <taxon>Portunus</taxon>
    </lineage>
</organism>
<reference evidence="1 2" key="1">
    <citation type="submission" date="2019-05" db="EMBL/GenBank/DDBJ databases">
        <title>Another draft genome of Portunus trituberculatus and its Hox gene families provides insights of decapod evolution.</title>
        <authorList>
            <person name="Jeong J.-H."/>
            <person name="Song I."/>
            <person name="Kim S."/>
            <person name="Choi T."/>
            <person name="Kim D."/>
            <person name="Ryu S."/>
            <person name="Kim W."/>
        </authorList>
    </citation>
    <scope>NUCLEOTIDE SEQUENCE [LARGE SCALE GENOMIC DNA]</scope>
    <source>
        <tissue evidence="1">Muscle</tissue>
    </source>
</reference>